<reference evidence="1 2" key="1">
    <citation type="submission" date="2024-07" db="EMBL/GenBank/DDBJ databases">
        <title>Section-level genome sequencing and comparative genomics of Aspergillus sections Usti and Cavernicolus.</title>
        <authorList>
            <consortium name="Lawrence Berkeley National Laboratory"/>
            <person name="Nybo J.L."/>
            <person name="Vesth T.C."/>
            <person name="Theobald S."/>
            <person name="Frisvad J.C."/>
            <person name="Larsen T.O."/>
            <person name="Kjaerboelling I."/>
            <person name="Rothschild-Mancinelli K."/>
            <person name="Lyhne E.K."/>
            <person name="Kogle M.E."/>
            <person name="Barry K."/>
            <person name="Clum A."/>
            <person name="Na H."/>
            <person name="Ledsgaard L."/>
            <person name="Lin J."/>
            <person name="Lipzen A."/>
            <person name="Kuo A."/>
            <person name="Riley R."/>
            <person name="Mondo S."/>
            <person name="Labutti K."/>
            <person name="Haridas S."/>
            <person name="Pangalinan J."/>
            <person name="Salamov A.A."/>
            <person name="Simmons B.A."/>
            <person name="Magnuson J.K."/>
            <person name="Chen J."/>
            <person name="Drula E."/>
            <person name="Henrissat B."/>
            <person name="Wiebenga A."/>
            <person name="Lubbers R.J."/>
            <person name="Gomes A.C."/>
            <person name="Makela M.R."/>
            <person name="Stajich J."/>
            <person name="Grigoriev I.V."/>
            <person name="Mortensen U.H."/>
            <person name="De Vries R.P."/>
            <person name="Baker S.E."/>
            <person name="Andersen M.R."/>
        </authorList>
    </citation>
    <scope>NUCLEOTIDE SEQUENCE [LARGE SCALE GENOMIC DNA]</scope>
    <source>
        <strain evidence="1 2">CBS 123904</strain>
    </source>
</reference>
<keyword evidence="2" id="KW-1185">Reference proteome</keyword>
<evidence type="ECO:0000313" key="2">
    <source>
        <dbReference type="Proteomes" id="UP001610446"/>
    </source>
</evidence>
<comment type="caution">
    <text evidence="1">The sequence shown here is derived from an EMBL/GenBank/DDBJ whole genome shotgun (WGS) entry which is preliminary data.</text>
</comment>
<organism evidence="1 2">
    <name type="scientific">Aspergillus pseudoustus</name>
    <dbReference type="NCBI Taxonomy" id="1810923"/>
    <lineage>
        <taxon>Eukaryota</taxon>
        <taxon>Fungi</taxon>
        <taxon>Dikarya</taxon>
        <taxon>Ascomycota</taxon>
        <taxon>Pezizomycotina</taxon>
        <taxon>Eurotiomycetes</taxon>
        <taxon>Eurotiomycetidae</taxon>
        <taxon>Eurotiales</taxon>
        <taxon>Aspergillaceae</taxon>
        <taxon>Aspergillus</taxon>
        <taxon>Aspergillus subgen. Nidulantes</taxon>
    </lineage>
</organism>
<evidence type="ECO:0000313" key="1">
    <source>
        <dbReference type="EMBL" id="KAL2849152.1"/>
    </source>
</evidence>
<sequence>MVHSTHITILLSVSTSAIPDVRHLHARSFVLAFSLPRQRWSVECKSGPALADFQLFEYLFACLVSSPHSGLFSFRFNLIRDLFVPTSLGQHLAFTQFFCGVLHPRKPGVFFLPRAWLEACGLTRR</sequence>
<name>A0ABR4KAV7_9EURO</name>
<gene>
    <name evidence="1" type="ORF">BJY01DRAFT_149392</name>
</gene>
<accession>A0ABR4KAV7</accession>
<dbReference type="Proteomes" id="UP001610446">
    <property type="component" value="Unassembled WGS sequence"/>
</dbReference>
<dbReference type="EMBL" id="JBFXLU010000045">
    <property type="protein sequence ID" value="KAL2849152.1"/>
    <property type="molecule type" value="Genomic_DNA"/>
</dbReference>
<proteinExistence type="predicted"/>
<protein>
    <submittedName>
        <fullName evidence="1">Uncharacterized protein</fullName>
    </submittedName>
</protein>